<evidence type="ECO:0000256" key="9">
    <source>
        <dbReference type="PIRSR" id="PIRSR601580-3"/>
    </source>
</evidence>
<evidence type="ECO:0000256" key="5">
    <source>
        <dbReference type="ARBA" id="ARBA00022989"/>
    </source>
</evidence>
<feature type="compositionally biased region" description="Polar residues" evidence="11">
    <location>
        <begin position="21"/>
        <end position="40"/>
    </location>
</feature>
<evidence type="ECO:0000256" key="3">
    <source>
        <dbReference type="ARBA" id="ARBA00022692"/>
    </source>
</evidence>
<proteinExistence type="inferred from homology"/>
<dbReference type="GO" id="GO:0051082">
    <property type="term" value="F:unfolded protein binding"/>
    <property type="evidence" value="ECO:0007669"/>
    <property type="project" value="InterPro"/>
</dbReference>
<dbReference type="InterPro" id="IPR013320">
    <property type="entry name" value="ConA-like_dom_sf"/>
</dbReference>
<evidence type="ECO:0000256" key="1">
    <source>
        <dbReference type="ARBA" id="ARBA00004115"/>
    </source>
</evidence>
<keyword evidence="6 10" id="KW-0472">Membrane</keyword>
<feature type="non-terminal residue" evidence="12">
    <location>
        <position position="574"/>
    </location>
</feature>
<evidence type="ECO:0000256" key="7">
    <source>
        <dbReference type="ARBA" id="ARBA00023186"/>
    </source>
</evidence>
<dbReference type="PANTHER" id="PTHR11073">
    <property type="entry name" value="CALRETICULIN AND CALNEXIN"/>
    <property type="match status" value="1"/>
</dbReference>
<keyword evidence="3 10" id="KW-0812">Transmembrane</keyword>
<sequence length="574" mass="65252">MTGMSGDEVEQAEPSRHTAIPLNSISPTEPNKAAQNSSTPGKVISHKPIAVYTFSNAQKAEPRVCRQRGPLPCQTTNCAALHRDWVRSEAKKEENGEMMLKYEGEWAIELPQDRRLPRNNGLVLKSPAKLHAIASSMRRVFHFKDKPLIVQYEVHFQDGVDCGGAYIKLLSHRDDLDLTQFHDKTPFSIMFGPDRCGKDYKMHFIFRHRNPFTGLYEEKHAKKPSADLNEYFTSQQSHLYSLVLYPDNHFKILIDQSVINEGSLLKDMSPPVIPPKEIEDPEDTKPEDWDDRIQIPDPNTHKPLDWDDDAPRWMPDPTAVKPLGWLDAEDPFISDPDAEKPEDWDDSMDGNWEAPLIPNPVCTVAPGCGEWTAPTILNPAYKGKWKPPMIPNPNYQGLWKPRMIPNPDYFEDPHPFRMDAIGAVGLELWSLTPNIFFDNLLVCSDEKVAEQWTANMWEKKQPGIFSKLLAAAGKRPWLWGLYVFTVALPVVLFISICWPDKDCDLSDSEFDASDLEMDIKVRYQHHLIGPQLIVAVHPCWPSRCPHAATAARNAERAPTAATAHSNRHFMLNYV</sequence>
<evidence type="ECO:0000256" key="8">
    <source>
        <dbReference type="ARBA" id="ARBA00053392"/>
    </source>
</evidence>
<dbReference type="AlphaFoldDB" id="A0A8X8BQR1"/>
<evidence type="ECO:0000256" key="10">
    <source>
        <dbReference type="RuleBase" id="RU362126"/>
    </source>
</evidence>
<evidence type="ECO:0000256" key="4">
    <source>
        <dbReference type="ARBA" id="ARBA00022824"/>
    </source>
</evidence>
<dbReference type="InterPro" id="IPR001580">
    <property type="entry name" value="Calret/calnex"/>
</dbReference>
<comment type="similarity">
    <text evidence="2 10">Belongs to the calreticulin family.</text>
</comment>
<evidence type="ECO:0000313" key="13">
    <source>
        <dbReference type="Proteomes" id="UP000886611"/>
    </source>
</evidence>
<dbReference type="Proteomes" id="UP000886611">
    <property type="component" value="Unassembled WGS sequence"/>
</dbReference>
<dbReference type="Pfam" id="PF00262">
    <property type="entry name" value="Calreticulin"/>
    <property type="match status" value="1"/>
</dbReference>
<organism evidence="12 13">
    <name type="scientific">Polypterus senegalus</name>
    <name type="common">Senegal bichir</name>
    <dbReference type="NCBI Taxonomy" id="55291"/>
    <lineage>
        <taxon>Eukaryota</taxon>
        <taxon>Metazoa</taxon>
        <taxon>Chordata</taxon>
        <taxon>Craniata</taxon>
        <taxon>Vertebrata</taxon>
        <taxon>Euteleostomi</taxon>
        <taxon>Actinopterygii</taxon>
        <taxon>Polypteriformes</taxon>
        <taxon>Polypteridae</taxon>
        <taxon>Polypterus</taxon>
    </lineage>
</organism>
<dbReference type="PANTHER" id="PTHR11073:SF37">
    <property type="entry name" value="CALNEXIN-LIKE"/>
    <property type="match status" value="1"/>
</dbReference>
<dbReference type="GO" id="GO:0005509">
    <property type="term" value="F:calcium ion binding"/>
    <property type="evidence" value="ECO:0007669"/>
    <property type="project" value="InterPro"/>
</dbReference>
<dbReference type="SUPFAM" id="SSF49899">
    <property type="entry name" value="Concanavalin A-like lectins/glucanases"/>
    <property type="match status" value="1"/>
</dbReference>
<dbReference type="PROSITE" id="PS00803">
    <property type="entry name" value="CALRETICULIN_1"/>
    <property type="match status" value="1"/>
</dbReference>
<gene>
    <name evidence="12" type="primary">Canx_2</name>
    <name evidence="12" type="ORF">GTO96_0002772</name>
</gene>
<evidence type="ECO:0000256" key="11">
    <source>
        <dbReference type="SAM" id="MobiDB-lite"/>
    </source>
</evidence>
<dbReference type="EMBL" id="JAATIS010003638">
    <property type="protein sequence ID" value="KAG2464456.1"/>
    <property type="molecule type" value="Genomic_DNA"/>
</dbReference>
<dbReference type="InterPro" id="IPR018124">
    <property type="entry name" value="Calret/calnex_CS"/>
</dbReference>
<evidence type="ECO:0000256" key="2">
    <source>
        <dbReference type="ARBA" id="ARBA00010983"/>
    </source>
</evidence>
<dbReference type="PROSITE" id="PS00805">
    <property type="entry name" value="CALRETICULIN_REPEAT"/>
    <property type="match status" value="1"/>
</dbReference>
<feature type="transmembrane region" description="Helical" evidence="10">
    <location>
        <begin position="477"/>
        <end position="498"/>
    </location>
</feature>
<dbReference type="SUPFAM" id="SSF63887">
    <property type="entry name" value="P-domain of calnexin/calreticulin"/>
    <property type="match status" value="1"/>
</dbReference>
<dbReference type="GO" id="GO:0005789">
    <property type="term" value="C:endoplasmic reticulum membrane"/>
    <property type="evidence" value="ECO:0007669"/>
    <property type="project" value="UniProtKB-SubCell"/>
</dbReference>
<keyword evidence="9" id="KW-1015">Disulfide bond</keyword>
<feature type="non-terminal residue" evidence="12">
    <location>
        <position position="1"/>
    </location>
</feature>
<dbReference type="PROSITE" id="PS00804">
    <property type="entry name" value="CALRETICULIN_2"/>
    <property type="match status" value="1"/>
</dbReference>
<dbReference type="FunFam" id="2.60.120.200:FF:000011">
    <property type="entry name" value="Probable calnexin"/>
    <property type="match status" value="1"/>
</dbReference>
<keyword evidence="5 10" id="KW-1133">Transmembrane helix</keyword>
<evidence type="ECO:0000256" key="6">
    <source>
        <dbReference type="ARBA" id="ARBA00023136"/>
    </source>
</evidence>
<comment type="subcellular location">
    <subcellularLocation>
        <location evidence="1">Endoplasmic reticulum membrane</location>
        <topology evidence="1">Single-pass type I membrane protein</topology>
    </subcellularLocation>
</comment>
<dbReference type="PRINTS" id="PR00626">
    <property type="entry name" value="CALRETICULIN"/>
</dbReference>
<dbReference type="Gene3D" id="2.10.250.10">
    <property type="entry name" value="Calreticulin/calnexin, P domain"/>
    <property type="match status" value="1"/>
</dbReference>
<keyword evidence="7 10" id="KW-0143">Chaperone</keyword>
<accession>A0A8X8BQR1</accession>
<dbReference type="GO" id="GO:0036503">
    <property type="term" value="P:ERAD pathway"/>
    <property type="evidence" value="ECO:0007669"/>
    <property type="project" value="TreeGrafter"/>
</dbReference>
<dbReference type="Gene3D" id="2.60.120.200">
    <property type="match status" value="1"/>
</dbReference>
<keyword evidence="13" id="KW-1185">Reference proteome</keyword>
<comment type="function">
    <text evidence="8">Calcium-binding protein that interacts with newly synthesized monoglucosylated glycoproteins in the endoplasmic reticulum. It may act in assisting protein assembly and/or in the retention within the ER of unassembled protein subunits. It seems to play a major role in the quality control apparatus of the ER by the retention of incorrectly folded proteins. Required for embryogenesis and larval development under heat and ER stress conditions. May be important for germ cell development. Involved in neuronal necrotic cell death.</text>
</comment>
<dbReference type="InterPro" id="IPR009033">
    <property type="entry name" value="Calreticulin/calnexin_P_dom_sf"/>
</dbReference>
<comment type="caution">
    <text evidence="12">The sequence shown here is derived from an EMBL/GenBank/DDBJ whole genome shotgun (WGS) entry which is preliminary data.</text>
</comment>
<feature type="compositionally biased region" description="Basic and acidic residues" evidence="11">
    <location>
        <begin position="283"/>
        <end position="311"/>
    </location>
</feature>
<evidence type="ECO:0000313" key="12">
    <source>
        <dbReference type="EMBL" id="KAG2464456.1"/>
    </source>
</evidence>
<feature type="region of interest" description="Disordered" evidence="11">
    <location>
        <begin position="1"/>
        <end position="42"/>
    </location>
</feature>
<name>A0A8X8BQR1_POLSE</name>
<reference evidence="12 13" key="1">
    <citation type="journal article" date="2021" name="Cell">
        <title>Tracing the genetic footprints of vertebrate landing in non-teleost ray-finned fishes.</title>
        <authorList>
            <person name="Bi X."/>
            <person name="Wang K."/>
            <person name="Yang L."/>
            <person name="Pan H."/>
            <person name="Jiang H."/>
            <person name="Wei Q."/>
            <person name="Fang M."/>
            <person name="Yu H."/>
            <person name="Zhu C."/>
            <person name="Cai Y."/>
            <person name="He Y."/>
            <person name="Gan X."/>
            <person name="Zeng H."/>
            <person name="Yu D."/>
            <person name="Zhu Y."/>
            <person name="Jiang H."/>
            <person name="Qiu Q."/>
            <person name="Yang H."/>
            <person name="Zhang Y.E."/>
            <person name="Wang W."/>
            <person name="Zhu M."/>
            <person name="He S."/>
            <person name="Zhang G."/>
        </authorList>
    </citation>
    <scope>NUCLEOTIDE SEQUENCE [LARGE SCALE GENOMIC DNA]</scope>
    <source>
        <strain evidence="12">Bchr_013</strain>
    </source>
</reference>
<keyword evidence="4 10" id="KW-0256">Endoplasmic reticulum</keyword>
<feature type="disulfide bond" evidence="9">
    <location>
        <begin position="162"/>
        <end position="196"/>
    </location>
</feature>
<dbReference type="FunFam" id="2.10.250.10:FF:000001">
    <property type="entry name" value="Calnexin homolog"/>
    <property type="match status" value="1"/>
</dbReference>
<feature type="region of interest" description="Disordered" evidence="11">
    <location>
        <begin position="270"/>
        <end position="311"/>
    </location>
</feature>
<dbReference type="GO" id="GO:0006457">
    <property type="term" value="P:protein folding"/>
    <property type="evidence" value="ECO:0007669"/>
    <property type="project" value="InterPro"/>
</dbReference>
<protein>
    <submittedName>
        <fullName evidence="12">CALX protein</fullName>
    </submittedName>
</protein>